<dbReference type="InterPro" id="IPR027278">
    <property type="entry name" value="ACCD_DCysDesulf"/>
</dbReference>
<dbReference type="EMBL" id="ML213514">
    <property type="protein sequence ID" value="TFK49889.1"/>
    <property type="molecule type" value="Genomic_DNA"/>
</dbReference>
<evidence type="ECO:0000256" key="5">
    <source>
        <dbReference type="ARBA" id="ARBA00022898"/>
    </source>
</evidence>
<gene>
    <name evidence="9" type="ORF">OE88DRAFT_1713094</name>
</gene>
<dbReference type="GO" id="GO:0030170">
    <property type="term" value="F:pyridoxal phosphate binding"/>
    <property type="evidence" value="ECO:0007669"/>
    <property type="project" value="InterPro"/>
</dbReference>
<dbReference type="OrthoDB" id="10266364at2759"/>
<dbReference type="GO" id="GO:0009310">
    <property type="term" value="P:amine catabolic process"/>
    <property type="evidence" value="ECO:0007669"/>
    <property type="project" value="InterPro"/>
</dbReference>
<dbReference type="STRING" id="5364.A0A5C3MWJ2"/>
<dbReference type="InterPro" id="IPR001926">
    <property type="entry name" value="TrpB-like_PALP"/>
</dbReference>
<feature type="domain" description="Tryptophan synthase beta chain-like PALP" evidence="8">
    <location>
        <begin position="18"/>
        <end position="327"/>
    </location>
</feature>
<reference evidence="9 10" key="1">
    <citation type="journal article" date="2019" name="Nat. Ecol. Evol.">
        <title>Megaphylogeny resolves global patterns of mushroom evolution.</title>
        <authorList>
            <person name="Varga T."/>
            <person name="Krizsan K."/>
            <person name="Foldi C."/>
            <person name="Dima B."/>
            <person name="Sanchez-Garcia M."/>
            <person name="Sanchez-Ramirez S."/>
            <person name="Szollosi G.J."/>
            <person name="Szarkandi J.G."/>
            <person name="Papp V."/>
            <person name="Albert L."/>
            <person name="Andreopoulos W."/>
            <person name="Angelini C."/>
            <person name="Antonin V."/>
            <person name="Barry K.W."/>
            <person name="Bougher N.L."/>
            <person name="Buchanan P."/>
            <person name="Buyck B."/>
            <person name="Bense V."/>
            <person name="Catcheside P."/>
            <person name="Chovatia M."/>
            <person name="Cooper J."/>
            <person name="Damon W."/>
            <person name="Desjardin D."/>
            <person name="Finy P."/>
            <person name="Geml J."/>
            <person name="Haridas S."/>
            <person name="Hughes K."/>
            <person name="Justo A."/>
            <person name="Karasinski D."/>
            <person name="Kautmanova I."/>
            <person name="Kiss B."/>
            <person name="Kocsube S."/>
            <person name="Kotiranta H."/>
            <person name="LaButti K.M."/>
            <person name="Lechner B.E."/>
            <person name="Liimatainen K."/>
            <person name="Lipzen A."/>
            <person name="Lukacs Z."/>
            <person name="Mihaltcheva S."/>
            <person name="Morgado L.N."/>
            <person name="Niskanen T."/>
            <person name="Noordeloos M.E."/>
            <person name="Ohm R.A."/>
            <person name="Ortiz-Santana B."/>
            <person name="Ovrebo C."/>
            <person name="Racz N."/>
            <person name="Riley R."/>
            <person name="Savchenko A."/>
            <person name="Shiryaev A."/>
            <person name="Soop K."/>
            <person name="Spirin V."/>
            <person name="Szebenyi C."/>
            <person name="Tomsovsky M."/>
            <person name="Tulloss R.E."/>
            <person name="Uehling J."/>
            <person name="Grigoriev I.V."/>
            <person name="Vagvolgyi C."/>
            <person name="Papp T."/>
            <person name="Martin F.M."/>
            <person name="Miettinen O."/>
            <person name="Hibbett D.S."/>
            <person name="Nagy L.G."/>
        </authorList>
    </citation>
    <scope>NUCLEOTIDE SEQUENCE [LARGE SCALE GENOMIC DNA]</scope>
    <source>
        <strain evidence="9 10">OMC1185</strain>
    </source>
</reference>
<proteinExistence type="inferred from homology"/>
<dbReference type="PANTHER" id="PTHR43780:SF2">
    <property type="entry name" value="1-AMINOCYCLOPROPANE-1-CARBOXYLATE DEAMINASE-RELATED"/>
    <property type="match status" value="1"/>
</dbReference>
<evidence type="ECO:0000256" key="3">
    <source>
        <dbReference type="ARBA" id="ARBA00008639"/>
    </source>
</evidence>
<dbReference type="AlphaFoldDB" id="A0A5C3MWJ2"/>
<dbReference type="NCBIfam" id="TIGR01274">
    <property type="entry name" value="ACC_deam"/>
    <property type="match status" value="1"/>
</dbReference>
<keyword evidence="5 7" id="KW-0663">Pyridoxal phosphate</keyword>
<feature type="active site" description="Nucleophile" evidence="6">
    <location>
        <position position="82"/>
    </location>
</feature>
<dbReference type="CDD" id="cd06449">
    <property type="entry name" value="ACCD"/>
    <property type="match status" value="1"/>
</dbReference>
<evidence type="ECO:0000313" key="10">
    <source>
        <dbReference type="Proteomes" id="UP000305948"/>
    </source>
</evidence>
<evidence type="ECO:0000256" key="7">
    <source>
        <dbReference type="PIRSR" id="PIRSR006278-2"/>
    </source>
</evidence>
<keyword evidence="4" id="KW-0378">Hydrolase</keyword>
<dbReference type="PANTHER" id="PTHR43780">
    <property type="entry name" value="1-AMINOCYCLOPROPANE-1-CARBOXYLATE DEAMINASE-RELATED"/>
    <property type="match status" value="1"/>
</dbReference>
<dbReference type="Pfam" id="PF00291">
    <property type="entry name" value="PALP"/>
    <property type="match status" value="1"/>
</dbReference>
<evidence type="ECO:0000259" key="8">
    <source>
        <dbReference type="Pfam" id="PF00291"/>
    </source>
</evidence>
<comment type="similarity">
    <text evidence="3">Belongs to the ACC deaminase/D-cysteine desulfhydrase family.</text>
</comment>
<comment type="catalytic activity">
    <reaction evidence="1">
        <text>1-aminocyclopropane-1-carboxylate + H2O = 2-oxobutanoate + NH4(+)</text>
        <dbReference type="Rhea" id="RHEA:16933"/>
        <dbReference type="ChEBI" id="CHEBI:15377"/>
        <dbReference type="ChEBI" id="CHEBI:16763"/>
        <dbReference type="ChEBI" id="CHEBI:28938"/>
        <dbReference type="ChEBI" id="CHEBI:58360"/>
        <dbReference type="EC" id="3.5.99.7"/>
    </reaction>
</comment>
<evidence type="ECO:0000256" key="2">
    <source>
        <dbReference type="ARBA" id="ARBA00001933"/>
    </source>
</evidence>
<dbReference type="SUPFAM" id="SSF53686">
    <property type="entry name" value="Tryptophan synthase beta subunit-like PLP-dependent enzymes"/>
    <property type="match status" value="1"/>
</dbReference>
<dbReference type="InterPro" id="IPR036052">
    <property type="entry name" value="TrpB-like_PALP_sf"/>
</dbReference>
<dbReference type="GO" id="GO:0019148">
    <property type="term" value="F:D-cysteine desulfhydrase activity"/>
    <property type="evidence" value="ECO:0007669"/>
    <property type="project" value="TreeGrafter"/>
</dbReference>
<organism evidence="9 10">
    <name type="scientific">Heliocybe sulcata</name>
    <dbReference type="NCBI Taxonomy" id="5364"/>
    <lineage>
        <taxon>Eukaryota</taxon>
        <taxon>Fungi</taxon>
        <taxon>Dikarya</taxon>
        <taxon>Basidiomycota</taxon>
        <taxon>Agaricomycotina</taxon>
        <taxon>Agaricomycetes</taxon>
        <taxon>Gloeophyllales</taxon>
        <taxon>Gloeophyllaceae</taxon>
        <taxon>Heliocybe</taxon>
    </lineage>
</organism>
<dbReference type="PIRSF" id="PIRSF006278">
    <property type="entry name" value="ACCD_DCysDesulf"/>
    <property type="match status" value="1"/>
</dbReference>
<name>A0A5C3MWJ2_9AGAM</name>
<dbReference type="InterPro" id="IPR005965">
    <property type="entry name" value="ACP_carboxylate_deaminase"/>
</dbReference>
<evidence type="ECO:0000256" key="4">
    <source>
        <dbReference type="ARBA" id="ARBA00022801"/>
    </source>
</evidence>
<dbReference type="GO" id="GO:0008660">
    <property type="term" value="F:1-aminocyclopropane-1-carboxylate deaminase activity"/>
    <property type="evidence" value="ECO:0007669"/>
    <property type="project" value="UniProtKB-EC"/>
</dbReference>
<evidence type="ECO:0000256" key="6">
    <source>
        <dbReference type="PIRSR" id="PIRSR006278-1"/>
    </source>
</evidence>
<sequence length="339" mass="36238">MAPWVDKLRTFPKERFLFGPSPVQRLPRLTAHLGGAQVWAKREDCNSGLAFGGNKVRKLEYVVADALLQDADTLVSIGGVQSNHTRAVTACAAATGLKAVTLQEAWVPYSPPLYDKTGNILLSRLMGGDVRLNSEGFHIGPKASLDVAIRELHEKGAKPYWIPAGASLHPLGALGFVDFVVELAEQETALGLFFDTIVVCSVTGSSHAGIVVGAVLEGKGRKIIGIDASGKPKNTKEQVTNIARNTLALLDPAASLPENAVVLDERFHAGIYGIPDEQTKAAMRLGAQLEAFITDPVYEGKSLAGLIHLVQSREISPTSKVLYVHLGGQPALNAYSDQF</sequence>
<accession>A0A5C3MWJ2</accession>
<evidence type="ECO:0000313" key="9">
    <source>
        <dbReference type="EMBL" id="TFK49889.1"/>
    </source>
</evidence>
<keyword evidence="10" id="KW-1185">Reference proteome</keyword>
<dbReference type="Gene3D" id="3.40.50.1100">
    <property type="match status" value="2"/>
</dbReference>
<feature type="modified residue" description="N6-(pyridoxal phosphate)lysine" evidence="7">
    <location>
        <position position="55"/>
    </location>
</feature>
<evidence type="ECO:0000256" key="1">
    <source>
        <dbReference type="ARBA" id="ARBA00001132"/>
    </source>
</evidence>
<dbReference type="Proteomes" id="UP000305948">
    <property type="component" value="Unassembled WGS sequence"/>
</dbReference>
<protein>
    <submittedName>
        <fullName evidence="9">1-aminocyclopropane-1-carboxylate deaminase</fullName>
    </submittedName>
</protein>
<comment type="cofactor">
    <cofactor evidence="2">
        <name>pyridoxal 5'-phosphate</name>
        <dbReference type="ChEBI" id="CHEBI:597326"/>
    </cofactor>
</comment>